<evidence type="ECO:0000313" key="1">
    <source>
        <dbReference type="EMBL" id="GAS95498.1"/>
    </source>
</evidence>
<reference evidence="2" key="1">
    <citation type="journal article" date="2016" name="Genome Announc.">
        <title>Draft Genome Sequences of Five Rapidly Growing Mycobacterium Species, M. thermoresistibile, M. fortuitum subsp. acetamidolyticum, M. canariasense, M. brisbanense, and M. novocastrense.</title>
        <authorList>
            <person name="Katahira K."/>
            <person name="Ogura Y."/>
            <person name="Gotoh Y."/>
            <person name="Hayashi T."/>
        </authorList>
    </citation>
    <scope>NUCLEOTIDE SEQUENCE [LARGE SCALE GENOMIC DNA]</scope>
    <source>
        <strain evidence="2">JCM15298</strain>
    </source>
</reference>
<name>A0A100WCK8_MYCCR</name>
<reference evidence="2" key="2">
    <citation type="submission" date="2016-02" db="EMBL/GenBank/DDBJ databases">
        <title>Draft genome sequence of five rapidly growing Mycobacterium species.</title>
        <authorList>
            <person name="Katahira K."/>
            <person name="Gotou Y."/>
            <person name="Iida K."/>
            <person name="Ogura Y."/>
            <person name="Hayashi T."/>
        </authorList>
    </citation>
    <scope>NUCLEOTIDE SEQUENCE [LARGE SCALE GENOMIC DNA]</scope>
    <source>
        <strain evidence="2">JCM15298</strain>
    </source>
</reference>
<gene>
    <name evidence="1" type="ORF">RMCC_2464</name>
</gene>
<comment type="caution">
    <text evidence="1">The sequence shown here is derived from an EMBL/GenBank/DDBJ whole genome shotgun (WGS) entry which is preliminary data.</text>
</comment>
<organism evidence="1 2">
    <name type="scientific">Mycolicibacterium canariasense</name>
    <name type="common">Mycobacterium canariasense</name>
    <dbReference type="NCBI Taxonomy" id="228230"/>
    <lineage>
        <taxon>Bacteria</taxon>
        <taxon>Bacillati</taxon>
        <taxon>Actinomycetota</taxon>
        <taxon>Actinomycetes</taxon>
        <taxon>Mycobacteriales</taxon>
        <taxon>Mycobacteriaceae</taxon>
        <taxon>Mycolicibacterium</taxon>
    </lineage>
</organism>
<dbReference type="STRING" id="228230.RMCC_2464"/>
<dbReference type="Proteomes" id="UP000069443">
    <property type="component" value="Unassembled WGS sequence"/>
</dbReference>
<protein>
    <submittedName>
        <fullName evidence="1">Gp97</fullName>
    </submittedName>
</protein>
<dbReference type="AlphaFoldDB" id="A0A100WCK8"/>
<accession>A0A100WCK8</accession>
<evidence type="ECO:0000313" key="2">
    <source>
        <dbReference type="Proteomes" id="UP000069443"/>
    </source>
</evidence>
<keyword evidence="2" id="KW-1185">Reference proteome</keyword>
<sequence>MMPTYRVTCTGRVTEIYIVEADSAADARNNWCDGQLIHSEAWDVLPEGVELEDD</sequence>
<dbReference type="EMBL" id="BCSY01000039">
    <property type="protein sequence ID" value="GAS95498.1"/>
    <property type="molecule type" value="Genomic_DNA"/>
</dbReference>
<proteinExistence type="predicted"/>